<name>A0A6M7USW0_9HYPH</name>
<dbReference type="Proteomes" id="UP000503339">
    <property type="component" value="Chromosome"/>
</dbReference>
<sequence length="294" mass="33076">MIPAQNIVAWGNVVPWADQRQVEQDLIISRALIDIFNDDLLSAELRFRGGTALNKLHFPEPLRYSEDIDLVRTTSGPIGPILDQLRVVLEPWLGRAQFDQSPVAPKFRFRVEGEDGSGVPIRLKVEINTREIEAYDPPQAIPFQMDNPWFAGGAAIPTFSREEMLATKLRALLQRDKGRDLYDLSHALDVFAGLNVDRITEMFGLYLQFAGQAISRAQAEERMFAKLANPRLLTDMRPLLSAAQAEALSDDAAKEAFERVFEELIAKIAGDTWVRTEEMKERYGLIGQSIPNVP</sequence>
<dbReference type="RefSeq" id="WP_064987348.1">
    <property type="nucleotide sequence ID" value="NZ_CP033361.1"/>
</dbReference>
<dbReference type="InterPro" id="IPR014942">
    <property type="entry name" value="AbiEii"/>
</dbReference>
<accession>A0A6M7USW0</accession>
<protein>
    <submittedName>
        <fullName evidence="1">Nucleotidyl transferase AbiEii/AbiGii toxin family protein</fullName>
    </submittedName>
</protein>
<dbReference type="EMBL" id="CP033361">
    <property type="protein sequence ID" value="QKC79113.1"/>
    <property type="molecule type" value="Genomic_DNA"/>
</dbReference>
<gene>
    <name evidence="1" type="ORF">EB233_29485</name>
</gene>
<proteinExistence type="predicted"/>
<reference evidence="1 2" key="1">
    <citation type="submission" date="2018-10" db="EMBL/GenBank/DDBJ databases">
        <authorList>
            <person name="Perry B.J."/>
            <person name="Sullivan J.T."/>
            <person name="Murphy R.J.T."/>
            <person name="Ramsay J.P."/>
            <person name="Ronson C.W."/>
        </authorList>
    </citation>
    <scope>NUCLEOTIDE SEQUENCE [LARGE SCALE GENOMIC DNA]</scope>
    <source>
        <strain evidence="1 2">NZP2014</strain>
    </source>
</reference>
<dbReference type="Gene3D" id="3.10.450.620">
    <property type="entry name" value="JHP933, nucleotidyltransferase-like core domain"/>
    <property type="match status" value="1"/>
</dbReference>
<dbReference type="GO" id="GO:0016740">
    <property type="term" value="F:transferase activity"/>
    <property type="evidence" value="ECO:0007669"/>
    <property type="project" value="UniProtKB-KW"/>
</dbReference>
<evidence type="ECO:0000313" key="2">
    <source>
        <dbReference type="Proteomes" id="UP000503339"/>
    </source>
</evidence>
<evidence type="ECO:0000313" key="1">
    <source>
        <dbReference type="EMBL" id="QKC79113.1"/>
    </source>
</evidence>
<keyword evidence="2" id="KW-1185">Reference proteome</keyword>
<organism evidence="1 2">
    <name type="scientific">Mesorhizobium erdmanii</name>
    <dbReference type="NCBI Taxonomy" id="1777866"/>
    <lineage>
        <taxon>Bacteria</taxon>
        <taxon>Pseudomonadati</taxon>
        <taxon>Pseudomonadota</taxon>
        <taxon>Alphaproteobacteria</taxon>
        <taxon>Hyphomicrobiales</taxon>
        <taxon>Phyllobacteriaceae</taxon>
        <taxon>Mesorhizobium</taxon>
    </lineage>
</organism>
<keyword evidence="1" id="KW-0808">Transferase</keyword>
<dbReference type="Pfam" id="PF08843">
    <property type="entry name" value="AbiEii"/>
    <property type="match status" value="1"/>
</dbReference>
<dbReference type="AlphaFoldDB" id="A0A6M7USW0"/>
<dbReference type="KEGG" id="merd:EB233_29485"/>